<dbReference type="EMBL" id="JAXOVC010000004">
    <property type="protein sequence ID" value="KAK4502821.1"/>
    <property type="molecule type" value="Genomic_DNA"/>
</dbReference>
<dbReference type="SUPFAM" id="SSF48264">
    <property type="entry name" value="Cytochrome P450"/>
    <property type="match status" value="1"/>
</dbReference>
<dbReference type="Pfam" id="PF00067">
    <property type="entry name" value="p450"/>
    <property type="match status" value="1"/>
</dbReference>
<dbReference type="PRINTS" id="PR00463">
    <property type="entry name" value="EP450I"/>
</dbReference>
<dbReference type="InterPro" id="IPR002401">
    <property type="entry name" value="Cyt_P450_E_grp-I"/>
</dbReference>
<reference evidence="7 8" key="1">
    <citation type="journal article" date="2023" name="G3 (Bethesda)">
        <title>A chromosome-level genome assembly of Zasmidium syzygii isolated from banana leaves.</title>
        <authorList>
            <person name="van Westerhoven A.C."/>
            <person name="Mehrabi R."/>
            <person name="Talebi R."/>
            <person name="Steentjes M.B.F."/>
            <person name="Corcolon B."/>
            <person name="Chong P.A."/>
            <person name="Kema G.H.J."/>
            <person name="Seidl M.F."/>
        </authorList>
    </citation>
    <scope>NUCLEOTIDE SEQUENCE [LARGE SCALE GENOMIC DNA]</scope>
    <source>
        <strain evidence="7 8">P124</strain>
    </source>
</reference>
<dbReference type="Proteomes" id="UP001305779">
    <property type="component" value="Unassembled WGS sequence"/>
</dbReference>
<keyword evidence="5" id="KW-0503">Monooxygenase</keyword>
<evidence type="ECO:0000256" key="3">
    <source>
        <dbReference type="ARBA" id="ARBA00023002"/>
    </source>
</evidence>
<protein>
    <recommendedName>
        <fullName evidence="9">Cytochrome P450</fullName>
    </recommendedName>
</protein>
<evidence type="ECO:0000256" key="5">
    <source>
        <dbReference type="RuleBase" id="RU000461"/>
    </source>
</evidence>
<dbReference type="InterPro" id="IPR017972">
    <property type="entry name" value="Cyt_P450_CS"/>
</dbReference>
<name>A0ABR0ENV3_ZASCE</name>
<dbReference type="InterPro" id="IPR036396">
    <property type="entry name" value="Cyt_P450_sf"/>
</dbReference>
<keyword evidence="3 5" id="KW-0560">Oxidoreductase</keyword>
<organism evidence="7 8">
    <name type="scientific">Zasmidium cellare</name>
    <name type="common">Wine cellar mold</name>
    <name type="synonym">Racodium cellare</name>
    <dbReference type="NCBI Taxonomy" id="395010"/>
    <lineage>
        <taxon>Eukaryota</taxon>
        <taxon>Fungi</taxon>
        <taxon>Dikarya</taxon>
        <taxon>Ascomycota</taxon>
        <taxon>Pezizomycotina</taxon>
        <taxon>Dothideomycetes</taxon>
        <taxon>Dothideomycetidae</taxon>
        <taxon>Mycosphaerellales</taxon>
        <taxon>Mycosphaerellaceae</taxon>
        <taxon>Zasmidium</taxon>
    </lineage>
</organism>
<keyword evidence="4 5" id="KW-0408">Iron</keyword>
<comment type="similarity">
    <text evidence="1 5">Belongs to the cytochrome P450 family.</text>
</comment>
<dbReference type="PROSITE" id="PS00086">
    <property type="entry name" value="CYTOCHROME_P450"/>
    <property type="match status" value="1"/>
</dbReference>
<evidence type="ECO:0000256" key="4">
    <source>
        <dbReference type="ARBA" id="ARBA00023004"/>
    </source>
</evidence>
<sequence>MLTIIVLTFLAVLAWAIVREHGKAPRKDGKRLSQAPGALPFIGYTARLLQPRYKLLDHLAHVQAETGLKTFEIPSPFLPPTILISDPVCLEYVFREHEIFAKGTFFRSRMYDLFGMSKVKAISGAAKLEIKGNGILNASGSLWHSQRKAGVKFLSIANVARFSNETLPPLIEDMHQQLGAADSNGGTIDLQDILLNLMSKFFGLVAYDTVPSADLVRAFDEASAWTDSRFMNPFWRLYEALFGQSLRRALQTVKEFGHKVVTKASEKASVPGRETLLDLLLERIPDKDTVADAATTYMSAGRDTTAQAMTWSLYELSRSPEVLGALLENLQPHATTTRSGTLRTTDSHLSYIKAAFAEALRLNPSVPLIMRETSQECTLPDGTILQPGTIVVWAPYAMARSPAVWSKDAGDFKPERWLSYDASGHATFMPRSASEYPVFHGGPRICIGKSMAEVVGCQVLAELVLNWDFEVVDKEGRRHVGESLTAPMAGGLVVRPRRRI</sequence>
<feature type="signal peptide" evidence="6">
    <location>
        <begin position="1"/>
        <end position="16"/>
    </location>
</feature>
<keyword evidence="6" id="KW-0732">Signal</keyword>
<evidence type="ECO:0000256" key="6">
    <source>
        <dbReference type="SAM" id="SignalP"/>
    </source>
</evidence>
<keyword evidence="8" id="KW-1185">Reference proteome</keyword>
<accession>A0ABR0ENV3</accession>
<evidence type="ECO:0000256" key="1">
    <source>
        <dbReference type="ARBA" id="ARBA00010617"/>
    </source>
</evidence>
<evidence type="ECO:0000313" key="8">
    <source>
        <dbReference type="Proteomes" id="UP001305779"/>
    </source>
</evidence>
<feature type="chain" id="PRO_5046027570" description="Cytochrome P450" evidence="6">
    <location>
        <begin position="17"/>
        <end position="500"/>
    </location>
</feature>
<evidence type="ECO:0000313" key="7">
    <source>
        <dbReference type="EMBL" id="KAK4502821.1"/>
    </source>
</evidence>
<gene>
    <name evidence="7" type="ORF">PRZ48_006247</name>
</gene>
<evidence type="ECO:0000256" key="2">
    <source>
        <dbReference type="ARBA" id="ARBA00022723"/>
    </source>
</evidence>
<comment type="caution">
    <text evidence="7">The sequence shown here is derived from an EMBL/GenBank/DDBJ whole genome shotgun (WGS) entry which is preliminary data.</text>
</comment>
<dbReference type="PANTHER" id="PTHR24296">
    <property type="entry name" value="CYTOCHROME P450"/>
    <property type="match status" value="1"/>
</dbReference>
<keyword evidence="5" id="KW-0349">Heme</keyword>
<dbReference type="Gene3D" id="1.10.630.10">
    <property type="entry name" value="Cytochrome P450"/>
    <property type="match status" value="1"/>
</dbReference>
<keyword evidence="2 5" id="KW-0479">Metal-binding</keyword>
<proteinExistence type="inferred from homology"/>
<dbReference type="PRINTS" id="PR00385">
    <property type="entry name" value="P450"/>
</dbReference>
<evidence type="ECO:0008006" key="9">
    <source>
        <dbReference type="Google" id="ProtNLM"/>
    </source>
</evidence>
<dbReference type="InterPro" id="IPR001128">
    <property type="entry name" value="Cyt_P450"/>
</dbReference>